<dbReference type="InterPro" id="IPR036113">
    <property type="entry name" value="Asp/Glu-ADT_sf_sub_c"/>
</dbReference>
<dbReference type="Proteomes" id="UP001597192">
    <property type="component" value="Unassembled WGS sequence"/>
</dbReference>
<sequence length="98" mass="10688">MITKDSVAHVADLARLSFTDDELEQYTSQLDEILNMVDQLAEVDTEGVATTTQSVHLENVMRADVAVAQADLTPILANVPTHKGTLIQVPAIIDKEED</sequence>
<evidence type="ECO:0000256" key="1">
    <source>
        <dbReference type="ARBA" id="ARBA00010757"/>
    </source>
</evidence>
<dbReference type="HAMAP" id="MF_00122">
    <property type="entry name" value="GatC"/>
    <property type="match status" value="1"/>
</dbReference>
<evidence type="ECO:0000256" key="6">
    <source>
        <dbReference type="HAMAP-Rule" id="MF_00122"/>
    </source>
</evidence>
<dbReference type="Gene3D" id="1.10.20.60">
    <property type="entry name" value="Glu-tRNAGln amidotransferase C subunit, N-terminal domain"/>
    <property type="match status" value="1"/>
</dbReference>
<keyword evidence="6" id="KW-0547">Nucleotide-binding</keyword>
<dbReference type="PANTHER" id="PTHR15004">
    <property type="entry name" value="GLUTAMYL-TRNA(GLN) AMIDOTRANSFERASE SUBUNIT C, MITOCHONDRIAL"/>
    <property type="match status" value="1"/>
</dbReference>
<evidence type="ECO:0000256" key="3">
    <source>
        <dbReference type="ARBA" id="ARBA00024799"/>
    </source>
</evidence>
<comment type="catalytic activity">
    <reaction evidence="5 6">
        <text>L-glutamyl-tRNA(Gln) + L-glutamine + ATP + H2O = L-glutaminyl-tRNA(Gln) + L-glutamate + ADP + phosphate + H(+)</text>
        <dbReference type="Rhea" id="RHEA:17521"/>
        <dbReference type="Rhea" id="RHEA-COMP:9681"/>
        <dbReference type="Rhea" id="RHEA-COMP:9684"/>
        <dbReference type="ChEBI" id="CHEBI:15377"/>
        <dbReference type="ChEBI" id="CHEBI:15378"/>
        <dbReference type="ChEBI" id="CHEBI:29985"/>
        <dbReference type="ChEBI" id="CHEBI:30616"/>
        <dbReference type="ChEBI" id="CHEBI:43474"/>
        <dbReference type="ChEBI" id="CHEBI:58359"/>
        <dbReference type="ChEBI" id="CHEBI:78520"/>
        <dbReference type="ChEBI" id="CHEBI:78521"/>
        <dbReference type="ChEBI" id="CHEBI:456216"/>
    </reaction>
</comment>
<dbReference type="EMBL" id="JBHTOG010000008">
    <property type="protein sequence ID" value="MFD1431499.1"/>
    <property type="molecule type" value="Genomic_DNA"/>
</dbReference>
<dbReference type="Pfam" id="PF02686">
    <property type="entry name" value="GatC"/>
    <property type="match status" value="1"/>
</dbReference>
<accession>A0ABW4CN34</accession>
<reference evidence="8" key="1">
    <citation type="journal article" date="2019" name="Int. J. Syst. Evol. Microbiol.">
        <title>The Global Catalogue of Microorganisms (GCM) 10K type strain sequencing project: providing services to taxonomists for standard genome sequencing and annotation.</title>
        <authorList>
            <consortium name="The Broad Institute Genomics Platform"/>
            <consortium name="The Broad Institute Genome Sequencing Center for Infectious Disease"/>
            <person name="Wu L."/>
            <person name="Ma J."/>
        </authorList>
    </citation>
    <scope>NUCLEOTIDE SEQUENCE [LARGE SCALE GENOMIC DNA]</scope>
    <source>
        <strain evidence="8">CCM 8947</strain>
    </source>
</reference>
<evidence type="ECO:0000313" key="8">
    <source>
        <dbReference type="Proteomes" id="UP001597192"/>
    </source>
</evidence>
<evidence type="ECO:0000313" key="7">
    <source>
        <dbReference type="EMBL" id="MFD1431499.1"/>
    </source>
</evidence>
<dbReference type="InterPro" id="IPR003837">
    <property type="entry name" value="GatC"/>
</dbReference>
<dbReference type="RefSeq" id="WP_125696946.1">
    <property type="nucleotide sequence ID" value="NZ_JBHTOG010000008.1"/>
</dbReference>
<comment type="caution">
    <text evidence="7">The sequence shown here is derived from an EMBL/GenBank/DDBJ whole genome shotgun (WGS) entry which is preliminary data.</text>
</comment>
<proteinExistence type="inferred from homology"/>
<comment type="catalytic activity">
    <reaction evidence="4 6">
        <text>L-aspartyl-tRNA(Asn) + L-glutamine + ATP + H2O = L-asparaginyl-tRNA(Asn) + L-glutamate + ADP + phosphate + 2 H(+)</text>
        <dbReference type="Rhea" id="RHEA:14513"/>
        <dbReference type="Rhea" id="RHEA-COMP:9674"/>
        <dbReference type="Rhea" id="RHEA-COMP:9677"/>
        <dbReference type="ChEBI" id="CHEBI:15377"/>
        <dbReference type="ChEBI" id="CHEBI:15378"/>
        <dbReference type="ChEBI" id="CHEBI:29985"/>
        <dbReference type="ChEBI" id="CHEBI:30616"/>
        <dbReference type="ChEBI" id="CHEBI:43474"/>
        <dbReference type="ChEBI" id="CHEBI:58359"/>
        <dbReference type="ChEBI" id="CHEBI:78515"/>
        <dbReference type="ChEBI" id="CHEBI:78516"/>
        <dbReference type="ChEBI" id="CHEBI:456216"/>
    </reaction>
</comment>
<evidence type="ECO:0000256" key="5">
    <source>
        <dbReference type="ARBA" id="ARBA00047913"/>
    </source>
</evidence>
<evidence type="ECO:0000256" key="4">
    <source>
        <dbReference type="ARBA" id="ARBA00047380"/>
    </source>
</evidence>
<comment type="function">
    <text evidence="3 6">Allows the formation of correctly charged Asn-tRNA(Asn) or Gln-tRNA(Gln) through the transamidation of misacylated Asp-tRNA(Asn) or Glu-tRNA(Gln) in organisms which lack either or both of asparaginyl-tRNA or glutaminyl-tRNA synthetases. The reaction takes place in the presence of glutamine and ATP through an activated phospho-Asp-tRNA(Asn) or phospho-Glu-tRNA(Gln).</text>
</comment>
<comment type="subunit">
    <text evidence="2 6">Heterotrimer of A, B and C subunits.</text>
</comment>
<dbReference type="EC" id="6.3.5.-" evidence="6"/>
<comment type="similarity">
    <text evidence="1 6">Belongs to the GatC family.</text>
</comment>
<keyword evidence="6" id="KW-0436">Ligase</keyword>
<keyword evidence="6" id="KW-0648">Protein biosynthesis</keyword>
<name>A0ABW4CN34_9LACO</name>
<keyword evidence="6" id="KW-0067">ATP-binding</keyword>
<keyword evidence="8" id="KW-1185">Reference proteome</keyword>
<dbReference type="NCBIfam" id="TIGR00135">
    <property type="entry name" value="gatC"/>
    <property type="match status" value="1"/>
</dbReference>
<dbReference type="SUPFAM" id="SSF141000">
    <property type="entry name" value="Glu-tRNAGln amidotransferase C subunit"/>
    <property type="match status" value="1"/>
</dbReference>
<gene>
    <name evidence="6 7" type="primary">gatC</name>
    <name evidence="7" type="ORF">ACFQ47_02200</name>
</gene>
<evidence type="ECO:0000256" key="2">
    <source>
        <dbReference type="ARBA" id="ARBA00011123"/>
    </source>
</evidence>
<protein>
    <recommendedName>
        <fullName evidence="6">Aspartyl/glutamyl-tRNA(Asn/Gln) amidotransferase subunit C</fullName>
        <shortName evidence="6">Asp/Glu-ADT subunit C</shortName>
        <ecNumber evidence="6">6.3.5.-</ecNumber>
    </recommendedName>
</protein>
<dbReference type="PANTHER" id="PTHR15004:SF0">
    <property type="entry name" value="GLUTAMYL-TRNA(GLN) AMIDOTRANSFERASE SUBUNIT C, MITOCHONDRIAL"/>
    <property type="match status" value="1"/>
</dbReference>
<organism evidence="7 8">
    <name type="scientific">Lacticaseibacillus yichunensis</name>
    <dbReference type="NCBI Taxonomy" id="2486015"/>
    <lineage>
        <taxon>Bacteria</taxon>
        <taxon>Bacillati</taxon>
        <taxon>Bacillota</taxon>
        <taxon>Bacilli</taxon>
        <taxon>Lactobacillales</taxon>
        <taxon>Lactobacillaceae</taxon>
        <taxon>Lacticaseibacillus</taxon>
    </lineage>
</organism>